<feature type="region of interest" description="Disordered" evidence="1">
    <location>
        <begin position="49"/>
        <end position="85"/>
    </location>
</feature>
<dbReference type="EMBL" id="LUCM01000259">
    <property type="protein sequence ID" value="KAA0200831.1"/>
    <property type="molecule type" value="Genomic_DNA"/>
</dbReference>
<evidence type="ECO:0000256" key="1">
    <source>
        <dbReference type="SAM" id="MobiDB-lite"/>
    </source>
</evidence>
<comment type="caution">
    <text evidence="2">The sequence shown here is derived from an EMBL/GenBank/DDBJ whole genome shotgun (WGS) entry which is preliminary data.</text>
</comment>
<feature type="compositionally biased region" description="Polar residues" evidence="1">
    <location>
        <begin position="72"/>
        <end position="84"/>
    </location>
</feature>
<proteinExistence type="predicted"/>
<feature type="compositionally biased region" description="Low complexity" evidence="1">
    <location>
        <begin position="49"/>
        <end position="70"/>
    </location>
</feature>
<keyword evidence="3" id="KW-1185">Reference proteome</keyword>
<protein>
    <submittedName>
        <fullName evidence="2">Protein SZT2</fullName>
    </submittedName>
</protein>
<evidence type="ECO:0000313" key="2">
    <source>
        <dbReference type="EMBL" id="KAA0200831.1"/>
    </source>
</evidence>
<name>A0A8E0S3T8_9TREM</name>
<accession>A0A8E0S3T8</accession>
<reference evidence="2" key="1">
    <citation type="submission" date="2019-05" db="EMBL/GenBank/DDBJ databases">
        <title>Annotation for the trematode Fasciolopsis buski.</title>
        <authorList>
            <person name="Choi Y.-J."/>
        </authorList>
    </citation>
    <scope>NUCLEOTIDE SEQUENCE</scope>
    <source>
        <strain evidence="2">HT</strain>
        <tissue evidence="2">Whole worm</tissue>
    </source>
</reference>
<dbReference type="Proteomes" id="UP000728185">
    <property type="component" value="Unassembled WGS sequence"/>
</dbReference>
<sequence length="151" mass="16921">MFVRLGTIELSRFSRHASRALICGPFTAQVITQAAASAAASVASVMRDAASGHSDSHSPSYPDSPSPRSGEASGTSQSQYTTKNQVEHNRFASGFSWDESSRLCDYTHVNSFSYDYYMWVIQYYLSRESVFETFLFMCSFNFMLQFPHCLA</sequence>
<gene>
    <name evidence="2" type="ORF">FBUS_07308</name>
</gene>
<organism evidence="2 3">
    <name type="scientific">Fasciolopsis buskii</name>
    <dbReference type="NCBI Taxonomy" id="27845"/>
    <lineage>
        <taxon>Eukaryota</taxon>
        <taxon>Metazoa</taxon>
        <taxon>Spiralia</taxon>
        <taxon>Lophotrochozoa</taxon>
        <taxon>Platyhelminthes</taxon>
        <taxon>Trematoda</taxon>
        <taxon>Digenea</taxon>
        <taxon>Plagiorchiida</taxon>
        <taxon>Echinostomata</taxon>
        <taxon>Echinostomatoidea</taxon>
        <taxon>Fasciolidae</taxon>
        <taxon>Fasciolopsis</taxon>
    </lineage>
</organism>
<evidence type="ECO:0000313" key="3">
    <source>
        <dbReference type="Proteomes" id="UP000728185"/>
    </source>
</evidence>
<dbReference type="AlphaFoldDB" id="A0A8E0S3T8"/>